<dbReference type="AlphaFoldDB" id="A0A3M7RJV0"/>
<evidence type="ECO:0000313" key="1">
    <source>
        <dbReference type="EMBL" id="RNA23836.1"/>
    </source>
</evidence>
<comment type="caution">
    <text evidence="1">The sequence shown here is derived from an EMBL/GenBank/DDBJ whole genome shotgun (WGS) entry which is preliminary data.</text>
</comment>
<evidence type="ECO:0000313" key="2">
    <source>
        <dbReference type="Proteomes" id="UP000276133"/>
    </source>
</evidence>
<sequence length="131" mass="15342">MRTENNIRNLNFRICVLHLLLFRQKLNKIKITYQSECSEGSASSSLPHKEILQWFFRSQDIKLIKNLWSFMNAKLASTKITSIEHLKEALHNERMKTPTEFMKKYSIYVKKFIVAPLSSSSSSSKKNRGMK</sequence>
<dbReference type="Gene3D" id="3.30.420.10">
    <property type="entry name" value="Ribonuclease H-like superfamily/Ribonuclease H"/>
    <property type="match status" value="1"/>
</dbReference>
<protein>
    <submittedName>
        <fullName evidence="1">Uncharacterized protein</fullName>
    </submittedName>
</protein>
<name>A0A3M7RJV0_BRAPC</name>
<dbReference type="Proteomes" id="UP000276133">
    <property type="component" value="Unassembled WGS sequence"/>
</dbReference>
<keyword evidence="2" id="KW-1185">Reference proteome</keyword>
<organism evidence="1 2">
    <name type="scientific">Brachionus plicatilis</name>
    <name type="common">Marine rotifer</name>
    <name type="synonym">Brachionus muelleri</name>
    <dbReference type="NCBI Taxonomy" id="10195"/>
    <lineage>
        <taxon>Eukaryota</taxon>
        <taxon>Metazoa</taxon>
        <taxon>Spiralia</taxon>
        <taxon>Gnathifera</taxon>
        <taxon>Rotifera</taxon>
        <taxon>Eurotatoria</taxon>
        <taxon>Monogononta</taxon>
        <taxon>Pseudotrocha</taxon>
        <taxon>Ploima</taxon>
        <taxon>Brachionidae</taxon>
        <taxon>Brachionus</taxon>
    </lineage>
</organism>
<dbReference type="EMBL" id="REGN01003211">
    <property type="protein sequence ID" value="RNA23836.1"/>
    <property type="molecule type" value="Genomic_DNA"/>
</dbReference>
<gene>
    <name evidence="1" type="ORF">BpHYR1_002249</name>
</gene>
<dbReference type="GO" id="GO:0003676">
    <property type="term" value="F:nucleic acid binding"/>
    <property type="evidence" value="ECO:0007669"/>
    <property type="project" value="InterPro"/>
</dbReference>
<reference evidence="1 2" key="1">
    <citation type="journal article" date="2018" name="Sci. Rep.">
        <title>Genomic signatures of local adaptation to the degree of environmental predictability in rotifers.</title>
        <authorList>
            <person name="Franch-Gras L."/>
            <person name="Hahn C."/>
            <person name="Garcia-Roger E.M."/>
            <person name="Carmona M.J."/>
            <person name="Serra M."/>
            <person name="Gomez A."/>
        </authorList>
    </citation>
    <scope>NUCLEOTIDE SEQUENCE [LARGE SCALE GENOMIC DNA]</scope>
    <source>
        <strain evidence="1">HYR1</strain>
    </source>
</reference>
<dbReference type="InterPro" id="IPR036397">
    <property type="entry name" value="RNaseH_sf"/>
</dbReference>
<accession>A0A3M7RJV0</accession>
<dbReference type="OrthoDB" id="25402at2759"/>
<proteinExistence type="predicted"/>